<dbReference type="Pfam" id="PF08100">
    <property type="entry name" value="Dimerisation"/>
    <property type="match status" value="1"/>
</dbReference>
<keyword evidence="3" id="KW-0949">S-adenosyl-L-methionine</keyword>
<keyword evidence="2" id="KW-0808">Transferase</keyword>
<dbReference type="PANTHER" id="PTHR43712">
    <property type="entry name" value="PUTATIVE (AFU_ORTHOLOGUE AFUA_4G14580)-RELATED"/>
    <property type="match status" value="1"/>
</dbReference>
<evidence type="ECO:0000256" key="3">
    <source>
        <dbReference type="ARBA" id="ARBA00022691"/>
    </source>
</evidence>
<evidence type="ECO:0000313" key="6">
    <source>
        <dbReference type="EMBL" id="MFD1518468.1"/>
    </source>
</evidence>
<evidence type="ECO:0000256" key="2">
    <source>
        <dbReference type="ARBA" id="ARBA00022679"/>
    </source>
</evidence>
<reference evidence="7" key="1">
    <citation type="journal article" date="2019" name="Int. J. Syst. Evol. Microbiol.">
        <title>The Global Catalogue of Microorganisms (GCM) 10K type strain sequencing project: providing services to taxonomists for standard genome sequencing and annotation.</title>
        <authorList>
            <consortium name="The Broad Institute Genomics Platform"/>
            <consortium name="The Broad Institute Genome Sequencing Center for Infectious Disease"/>
            <person name="Wu L."/>
            <person name="Ma J."/>
        </authorList>
    </citation>
    <scope>NUCLEOTIDE SEQUENCE [LARGE SCALE GENOMIC DNA]</scope>
    <source>
        <strain evidence="7">CCM 7043</strain>
    </source>
</reference>
<dbReference type="EMBL" id="JBHUCO010000013">
    <property type="protein sequence ID" value="MFD1518468.1"/>
    <property type="molecule type" value="Genomic_DNA"/>
</dbReference>
<evidence type="ECO:0000259" key="5">
    <source>
        <dbReference type="Pfam" id="PF08100"/>
    </source>
</evidence>
<dbReference type="GO" id="GO:0032259">
    <property type="term" value="P:methylation"/>
    <property type="evidence" value="ECO:0007669"/>
    <property type="project" value="UniProtKB-KW"/>
</dbReference>
<evidence type="ECO:0000313" key="7">
    <source>
        <dbReference type="Proteomes" id="UP001597114"/>
    </source>
</evidence>
<dbReference type="RefSeq" id="WP_344729731.1">
    <property type="nucleotide sequence ID" value="NZ_BAAAUS010000063.1"/>
</dbReference>
<dbReference type="InterPro" id="IPR036390">
    <property type="entry name" value="WH_DNA-bd_sf"/>
</dbReference>
<dbReference type="Gene3D" id="3.40.50.150">
    <property type="entry name" value="Vaccinia Virus protein VP39"/>
    <property type="match status" value="1"/>
</dbReference>
<dbReference type="InterPro" id="IPR012967">
    <property type="entry name" value="COMT_dimerisation"/>
</dbReference>
<comment type="caution">
    <text evidence="6">The sequence shown here is derived from an EMBL/GenBank/DDBJ whole genome shotgun (WGS) entry which is preliminary data.</text>
</comment>
<gene>
    <name evidence="6" type="ORF">ACFSJD_13295</name>
</gene>
<feature type="domain" description="O-methyltransferase C-terminal" evidence="4">
    <location>
        <begin position="116"/>
        <end position="326"/>
    </location>
</feature>
<dbReference type="InterPro" id="IPR016461">
    <property type="entry name" value="COMT-like"/>
</dbReference>
<dbReference type="InterPro" id="IPR001077">
    <property type="entry name" value="COMT_C"/>
</dbReference>
<dbReference type="Pfam" id="PF00891">
    <property type="entry name" value="Methyltransf_2"/>
    <property type="match status" value="1"/>
</dbReference>
<name>A0ABW4ES03_9PSEU</name>
<dbReference type="Proteomes" id="UP001597114">
    <property type="component" value="Unassembled WGS sequence"/>
</dbReference>
<keyword evidence="1 6" id="KW-0489">Methyltransferase</keyword>
<dbReference type="Gene3D" id="1.10.10.10">
    <property type="entry name" value="Winged helix-like DNA-binding domain superfamily/Winged helix DNA-binding domain"/>
    <property type="match status" value="1"/>
</dbReference>
<evidence type="ECO:0000256" key="1">
    <source>
        <dbReference type="ARBA" id="ARBA00022603"/>
    </source>
</evidence>
<sequence>MSEVDPSDEVLAHAARLLEIVNSSWMTQATRVAAELGLPDLIAEGRCTADDLAAATQTHAPSLQRLLRALVTLDICRESADGTFELTPMGELLRTDTDGSVRSWTIYWGREVWPEWAHLLDSVTTGRSAREIVSGSAHFDPLRDDPARAAIFNSAMAENTRLTTRSIVTGYDFGATSRIVDVGGGYGELLAAVLAANPTVEGVLFDLPHAIEKAGPYLEKCGVADRCTLLSGSFFEELPADSDAYMLKNVLHDWDDELSHDILATCRRAMTGSSKLLVIERVVPEVMEPRPEHRLLARADLHMLVAHAALERTESQFRDLLGSAGLTTSRVLPLAMGYSLIEAVRAEQ</sequence>
<keyword evidence="7" id="KW-1185">Reference proteome</keyword>
<dbReference type="InterPro" id="IPR029063">
    <property type="entry name" value="SAM-dependent_MTases_sf"/>
</dbReference>
<dbReference type="GO" id="GO:0008168">
    <property type="term" value="F:methyltransferase activity"/>
    <property type="evidence" value="ECO:0007669"/>
    <property type="project" value="UniProtKB-KW"/>
</dbReference>
<evidence type="ECO:0000259" key="4">
    <source>
        <dbReference type="Pfam" id="PF00891"/>
    </source>
</evidence>
<dbReference type="PROSITE" id="PS51683">
    <property type="entry name" value="SAM_OMT_II"/>
    <property type="match status" value="1"/>
</dbReference>
<dbReference type="PIRSF" id="PIRSF005739">
    <property type="entry name" value="O-mtase"/>
    <property type="match status" value="1"/>
</dbReference>
<feature type="domain" description="O-methyltransferase dimerisation" evidence="5">
    <location>
        <begin position="19"/>
        <end position="94"/>
    </location>
</feature>
<dbReference type="CDD" id="cd02440">
    <property type="entry name" value="AdoMet_MTases"/>
    <property type="match status" value="1"/>
</dbReference>
<dbReference type="PANTHER" id="PTHR43712:SF2">
    <property type="entry name" value="O-METHYLTRANSFERASE CICE"/>
    <property type="match status" value="1"/>
</dbReference>
<protein>
    <submittedName>
        <fullName evidence="6">Methyltransferase</fullName>
    </submittedName>
</protein>
<dbReference type="SUPFAM" id="SSF53335">
    <property type="entry name" value="S-adenosyl-L-methionine-dependent methyltransferases"/>
    <property type="match status" value="1"/>
</dbReference>
<dbReference type="InterPro" id="IPR036388">
    <property type="entry name" value="WH-like_DNA-bd_sf"/>
</dbReference>
<proteinExistence type="predicted"/>
<dbReference type="SUPFAM" id="SSF46785">
    <property type="entry name" value="Winged helix' DNA-binding domain"/>
    <property type="match status" value="1"/>
</dbReference>
<organism evidence="6 7">
    <name type="scientific">Pseudonocardia yunnanensis</name>
    <dbReference type="NCBI Taxonomy" id="58107"/>
    <lineage>
        <taxon>Bacteria</taxon>
        <taxon>Bacillati</taxon>
        <taxon>Actinomycetota</taxon>
        <taxon>Actinomycetes</taxon>
        <taxon>Pseudonocardiales</taxon>
        <taxon>Pseudonocardiaceae</taxon>
        <taxon>Pseudonocardia</taxon>
    </lineage>
</organism>
<dbReference type="Gene3D" id="1.10.287.1350">
    <property type="match status" value="1"/>
</dbReference>
<accession>A0ABW4ES03</accession>